<evidence type="ECO:0000256" key="1">
    <source>
        <dbReference type="SAM" id="Phobius"/>
    </source>
</evidence>
<dbReference type="RefSeq" id="WP_158914263.1">
    <property type="nucleotide sequence ID" value="NZ_CP046875.1"/>
</dbReference>
<keyword evidence="1" id="KW-1133">Transmembrane helix</keyword>
<feature type="transmembrane region" description="Helical" evidence="1">
    <location>
        <begin position="68"/>
        <end position="85"/>
    </location>
</feature>
<evidence type="ECO:0000313" key="2">
    <source>
        <dbReference type="EMBL" id="QGZ27607.1"/>
    </source>
</evidence>
<protein>
    <submittedName>
        <fullName evidence="2">Uncharacterized protein</fullName>
    </submittedName>
</protein>
<accession>A0AAE6R5F1</accession>
<organism evidence="2 3">
    <name type="scientific">Streptococcus ruminicola</name>
    <dbReference type="NCBI Taxonomy" id="2686210"/>
    <lineage>
        <taxon>Bacteria</taxon>
        <taxon>Bacillati</taxon>
        <taxon>Bacillota</taxon>
        <taxon>Bacilli</taxon>
        <taxon>Lactobacillales</taxon>
        <taxon>Streptococcaceae</taxon>
        <taxon>Streptococcus</taxon>
    </lineage>
</organism>
<feature type="transmembrane region" description="Helical" evidence="1">
    <location>
        <begin position="118"/>
        <end position="137"/>
    </location>
</feature>
<dbReference type="EMBL" id="CP046875">
    <property type="protein sequence ID" value="QGZ27607.1"/>
    <property type="molecule type" value="Genomic_DNA"/>
</dbReference>
<keyword evidence="1" id="KW-0472">Membrane</keyword>
<feature type="transmembrane region" description="Helical" evidence="1">
    <location>
        <begin position="92"/>
        <end position="112"/>
    </location>
</feature>
<gene>
    <name evidence="2" type="ORF">GP482_05390</name>
</gene>
<name>A0AAE6R5F1_9STRE</name>
<reference evidence="2 3" key="1">
    <citation type="submission" date="2019-12" db="EMBL/GenBank/DDBJ databases">
        <title>Complete genome sequence of Streptococcus lutetiensis CNU 77-61 isolated from Capra aegagrus hircus.</title>
        <authorList>
            <person name="Park S.Y."/>
            <person name="Kim J.H."/>
            <person name="Seo S.W."/>
        </authorList>
    </citation>
    <scope>NUCLEOTIDE SEQUENCE [LARGE SCALE GENOMIC DNA]</scope>
    <source>
        <strain evidence="2 3">CNU_77-61</strain>
    </source>
</reference>
<proteinExistence type="predicted"/>
<feature type="transmembrane region" description="Helical" evidence="1">
    <location>
        <begin position="35"/>
        <end position="56"/>
    </location>
</feature>
<dbReference type="AlphaFoldDB" id="A0AAE6R5F1"/>
<feature type="transmembrane region" description="Helical" evidence="1">
    <location>
        <begin position="164"/>
        <end position="186"/>
    </location>
</feature>
<keyword evidence="1" id="KW-0812">Transmembrane</keyword>
<sequence>MAESKKGDNGTNDDNQKDTKACLKESSIKELLENLFYASMFNIILFPVLIFVKVILKNDKLLTSLVELAALQFVLVLLFFIVYTFCSKGIKLYSIIISSLSFLFLSFLVLMYLKVMDIISFLIIFSYLASYLIVKFVRNIFMKFKNWVFNTNLDDKLVKNKLSFINKIIVGFLSIVVTIVGILVSLKELLH</sequence>
<dbReference type="Proteomes" id="UP000433223">
    <property type="component" value="Chromosome"/>
</dbReference>
<keyword evidence="3" id="KW-1185">Reference proteome</keyword>
<evidence type="ECO:0000313" key="3">
    <source>
        <dbReference type="Proteomes" id="UP000433223"/>
    </source>
</evidence>